<dbReference type="Proteomes" id="UP001247542">
    <property type="component" value="Unassembled WGS sequence"/>
</dbReference>
<feature type="compositionally biased region" description="Low complexity" evidence="1">
    <location>
        <begin position="16"/>
        <end position="38"/>
    </location>
</feature>
<feature type="domain" description="AMIN-like" evidence="2">
    <location>
        <begin position="87"/>
        <end position="212"/>
    </location>
</feature>
<dbReference type="EMBL" id="JASXSX010000003">
    <property type="protein sequence ID" value="MDT3767945.1"/>
    <property type="molecule type" value="Genomic_DNA"/>
</dbReference>
<dbReference type="InterPro" id="IPR056303">
    <property type="entry name" value="AMIN-like"/>
</dbReference>
<proteinExistence type="predicted"/>
<evidence type="ECO:0000256" key="1">
    <source>
        <dbReference type="SAM" id="MobiDB-lite"/>
    </source>
</evidence>
<evidence type="ECO:0000313" key="3">
    <source>
        <dbReference type="EMBL" id="MDT3767945.1"/>
    </source>
</evidence>
<feature type="region of interest" description="Disordered" evidence="1">
    <location>
        <begin position="11"/>
        <end position="79"/>
    </location>
</feature>
<gene>
    <name evidence="3" type="ORF">QS713_07720</name>
</gene>
<reference evidence="3 4" key="1">
    <citation type="submission" date="2023-06" db="EMBL/GenBank/DDBJ databases">
        <title>Draft genome sequence of Gleimia hominis type strain CCUG 57540T.</title>
        <authorList>
            <person name="Salva-Serra F."/>
            <person name="Cardew S."/>
            <person name="Jensie Markopoulos S."/>
            <person name="Ohlen M."/>
            <person name="Inganas E."/>
            <person name="Svensson-Stadler L."/>
            <person name="Moore E.R.B."/>
        </authorList>
    </citation>
    <scope>NUCLEOTIDE SEQUENCE [LARGE SCALE GENOMIC DNA]</scope>
    <source>
        <strain evidence="3 4">CCUG 57540</strain>
    </source>
</reference>
<name>A0ABU3IFD2_9ACTO</name>
<dbReference type="Pfam" id="PF24837">
    <property type="entry name" value="AMIN-like"/>
    <property type="match status" value="1"/>
</dbReference>
<comment type="caution">
    <text evidence="3">The sequence shown here is derived from an EMBL/GenBank/DDBJ whole genome shotgun (WGS) entry which is preliminary data.</text>
</comment>
<accession>A0ABU3IFD2</accession>
<sequence>MGACAALTAACSNTTSNQPSSAPASSSASASPQHSRSAIPTPTASPTADLDESDSGPTPSGKNSERENHQWTQNPIELKGSESAGALVRDFRVGEHDGYYRVVVEFVGDKRPQVKAQWAAQKVVEMGRGLPLPIPQDHVLDIRMIGTIAPIMADQQKVAYNGPADKRLNAHTIAWFDGSYEDQTHLAISTGKQTGVSAVFYDSPTRLVIDIHK</sequence>
<evidence type="ECO:0000259" key="2">
    <source>
        <dbReference type="Pfam" id="PF24837"/>
    </source>
</evidence>
<organism evidence="3 4">
    <name type="scientific">Gleimia hominis</name>
    <dbReference type="NCBI Taxonomy" id="595468"/>
    <lineage>
        <taxon>Bacteria</taxon>
        <taxon>Bacillati</taxon>
        <taxon>Actinomycetota</taxon>
        <taxon>Actinomycetes</taxon>
        <taxon>Actinomycetales</taxon>
        <taxon>Actinomycetaceae</taxon>
        <taxon>Gleimia</taxon>
    </lineage>
</organism>
<protein>
    <recommendedName>
        <fullName evidence="2">AMIN-like domain-containing protein</fullName>
    </recommendedName>
</protein>
<dbReference type="RefSeq" id="WP_313274164.1">
    <property type="nucleotide sequence ID" value="NZ_JASXSX010000003.1"/>
</dbReference>
<evidence type="ECO:0000313" key="4">
    <source>
        <dbReference type="Proteomes" id="UP001247542"/>
    </source>
</evidence>
<keyword evidence="4" id="KW-1185">Reference proteome</keyword>